<dbReference type="SUPFAM" id="SSF51197">
    <property type="entry name" value="Clavaminate synthase-like"/>
    <property type="match status" value="1"/>
</dbReference>
<keyword evidence="6" id="KW-1185">Reference proteome</keyword>
<protein>
    <recommendedName>
        <fullName evidence="2">phytanoyl-CoA dioxygenase</fullName>
        <ecNumber evidence="2">1.14.11.18</ecNumber>
    </recommendedName>
    <alternativeName>
        <fullName evidence="3">Phytanic acid oxidase</fullName>
    </alternativeName>
    <alternativeName>
        <fullName evidence="4">Phytanoyl-CoA alpha-hydroxylase</fullName>
    </alternativeName>
</protein>
<dbReference type="InterPro" id="IPR008775">
    <property type="entry name" value="Phytyl_CoA_dOase-like"/>
</dbReference>
<evidence type="ECO:0000256" key="1">
    <source>
        <dbReference type="ARBA" id="ARBA00005830"/>
    </source>
</evidence>
<comment type="similarity">
    <text evidence="1">Belongs to the PhyH family.</text>
</comment>
<evidence type="ECO:0000313" key="5">
    <source>
        <dbReference type="EMBL" id="KAG5306811.1"/>
    </source>
</evidence>
<dbReference type="Pfam" id="PF05721">
    <property type="entry name" value="PhyH"/>
    <property type="match status" value="1"/>
</dbReference>
<dbReference type="EC" id="1.14.11.18" evidence="2"/>
<dbReference type="InterPro" id="IPR047128">
    <property type="entry name" value="PhyH"/>
</dbReference>
<reference evidence="5" key="1">
    <citation type="submission" date="2020-02" db="EMBL/GenBank/DDBJ databases">
        <title>Relaxed selection underlies rapid genomic changes in the transitions from sociality to social parasitism in ants.</title>
        <authorList>
            <person name="Bi X."/>
        </authorList>
    </citation>
    <scope>NUCLEOTIDE SEQUENCE</scope>
    <source>
        <strain evidence="5">BGI-DK2013a</strain>
        <tissue evidence="5">Whole body</tissue>
    </source>
</reference>
<name>A0A836J794_9HYME</name>
<dbReference type="Proteomes" id="UP000667349">
    <property type="component" value="Unassembled WGS sequence"/>
</dbReference>
<dbReference type="GO" id="GO:0001561">
    <property type="term" value="P:fatty acid alpha-oxidation"/>
    <property type="evidence" value="ECO:0007669"/>
    <property type="project" value="InterPro"/>
</dbReference>
<dbReference type="GO" id="GO:0048244">
    <property type="term" value="F:phytanoyl-CoA dioxygenase activity"/>
    <property type="evidence" value="ECO:0007669"/>
    <property type="project" value="UniProtKB-EC"/>
</dbReference>
<dbReference type="AlphaFoldDB" id="A0A836J794"/>
<feature type="non-terminal residue" evidence="5">
    <location>
        <position position="306"/>
    </location>
</feature>
<dbReference type="Gene3D" id="2.60.120.620">
    <property type="entry name" value="q2cbj1_9rhob like domain"/>
    <property type="match status" value="1"/>
</dbReference>
<proteinExistence type="inferred from homology"/>
<feature type="non-terminal residue" evidence="5">
    <location>
        <position position="1"/>
    </location>
</feature>
<dbReference type="EMBL" id="JAANHZ010000805">
    <property type="protein sequence ID" value="KAG5306811.1"/>
    <property type="molecule type" value="Genomic_DNA"/>
</dbReference>
<comment type="caution">
    <text evidence="5">The sequence shown here is derived from an EMBL/GenBank/DDBJ whole genome shotgun (WGS) entry which is preliminary data.</text>
</comment>
<evidence type="ECO:0000313" key="6">
    <source>
        <dbReference type="Proteomes" id="UP000667349"/>
    </source>
</evidence>
<evidence type="ECO:0000256" key="4">
    <source>
        <dbReference type="ARBA" id="ARBA00034924"/>
    </source>
</evidence>
<dbReference type="PANTHER" id="PTHR21308:SF1">
    <property type="entry name" value="PHYTANOYL-COA DIOXYGENASE, PEROXISOMAL"/>
    <property type="match status" value="1"/>
</dbReference>
<accession>A0A836J794</accession>
<dbReference type="PANTHER" id="PTHR21308">
    <property type="entry name" value="PHYTANOYL-COA ALPHA-HYDROXYLASE"/>
    <property type="match status" value="1"/>
</dbReference>
<evidence type="ECO:0000256" key="2">
    <source>
        <dbReference type="ARBA" id="ARBA00034809"/>
    </source>
</evidence>
<evidence type="ECO:0000256" key="3">
    <source>
        <dbReference type="ARBA" id="ARBA00034921"/>
    </source>
</evidence>
<organism evidence="5 6">
    <name type="scientific">Acromyrmex insinuator</name>
    <dbReference type="NCBI Taxonomy" id="230686"/>
    <lineage>
        <taxon>Eukaryota</taxon>
        <taxon>Metazoa</taxon>
        <taxon>Ecdysozoa</taxon>
        <taxon>Arthropoda</taxon>
        <taxon>Hexapoda</taxon>
        <taxon>Insecta</taxon>
        <taxon>Pterygota</taxon>
        <taxon>Neoptera</taxon>
        <taxon>Endopterygota</taxon>
        <taxon>Hymenoptera</taxon>
        <taxon>Apocrita</taxon>
        <taxon>Aculeata</taxon>
        <taxon>Formicoidea</taxon>
        <taxon>Formicidae</taxon>
        <taxon>Myrmicinae</taxon>
        <taxon>Acromyrmex</taxon>
    </lineage>
</organism>
<sequence>KHRIRKTSENSIMSSLNLRYTKNALNCLTLKQRLFYEKNGFLVFPRLISQDVLDKCNERCNEIAEGKLQKNTMIVMYDVKDRKALTKIQDMHTDPVFRQYTEHKKILDIVECFTGPNIMAIHSMLIVKPPDSGFGSSRHPAHQDLYYFPLRPADHIVGIWTAMEPCNIENGCLYVAPGSHTLGNLYPHGYPPESEGVMNKFYHGIHQLPSTLNNWVNLEMQPGDTVFFHPLLIHGSGINKSKKTRKAISCHYAAAECTVVDDDPVQDTIRKEILELMKKRHPNMEIKYADIWRFKSLLVRGLRSSY</sequence>
<gene>
    <name evidence="5" type="primary">Phyh_1</name>
    <name evidence="5" type="ORF">G6Z75_0012632</name>
</gene>